<keyword evidence="5 9" id="KW-1133">Transmembrane helix</keyword>
<feature type="transmembrane region" description="Helical" evidence="9">
    <location>
        <begin position="290"/>
        <end position="308"/>
    </location>
</feature>
<dbReference type="GO" id="GO:0008137">
    <property type="term" value="F:NADH dehydrogenase (ubiquinone) activity"/>
    <property type="evidence" value="ECO:0007669"/>
    <property type="project" value="UniProtKB-EC"/>
</dbReference>
<feature type="transmembrane region" description="Helical" evidence="9">
    <location>
        <begin position="70"/>
        <end position="91"/>
    </location>
</feature>
<dbReference type="InterPro" id="IPR001694">
    <property type="entry name" value="NADH_UbQ_OxRdtase_su1/FPO"/>
</dbReference>
<geneLocation type="mitochondrion" evidence="10"/>
<sequence length="310" mass="35599">MWLELMSFLITYIFCLLSVAYFTLFERKVLAYSQKRKGPNKVGYWGFFQPFADAIKLFTKELTVPSKSNWVPFILAPILSLGLSLMLWHVYPNFNSIYYVSWGLLYFLCVSSVNVYGVLLAGWSSNSKYALLGSLRGAAQTISYEVSMALILLFSMYMYQTLSVEELSTNPMWFMLLSPPLFIMFVASAMAETNRAPFDLVEGESELVSGFNVEYGGPGFALIFMGEYANIIFMSSLVSVLWCGGFNLLGFSSVWILVIKTMVLMYFFVWARATLPRFRYDLLMSLTWKYFLPISLSMLMLIVVYMYMFM</sequence>
<evidence type="ECO:0000313" key="10">
    <source>
        <dbReference type="EMBL" id="AQZ26123.1"/>
    </source>
</evidence>
<dbReference type="GO" id="GO:0009060">
    <property type="term" value="P:aerobic respiration"/>
    <property type="evidence" value="ECO:0007669"/>
    <property type="project" value="TreeGrafter"/>
</dbReference>
<evidence type="ECO:0000256" key="3">
    <source>
        <dbReference type="ARBA" id="ARBA00021009"/>
    </source>
</evidence>
<organism evidence="10">
    <name type="scientific">Euciroa cf. queenslandica STW-2017</name>
    <dbReference type="NCBI Taxonomy" id="1969321"/>
    <lineage>
        <taxon>Eukaryota</taxon>
        <taxon>Metazoa</taxon>
        <taxon>Spiralia</taxon>
        <taxon>Lophotrochozoa</taxon>
        <taxon>Mollusca</taxon>
        <taxon>Bivalvia</taxon>
        <taxon>Autobranchia</taxon>
        <taxon>Heteroconchia</taxon>
        <taxon>Euheterodonta</taxon>
        <taxon>Anomalodesmata</taxon>
        <taxon>Verticordioidea</taxon>
        <taxon>Euciroidae</taxon>
        <taxon>Euciroa</taxon>
    </lineage>
</organism>
<comment type="similarity">
    <text evidence="2 7">Belongs to the complex I subunit 1 family.</text>
</comment>
<comment type="subcellular location">
    <subcellularLocation>
        <location evidence="1">Membrane</location>
        <topology evidence="1">Multi-pass membrane protein</topology>
    </subcellularLocation>
    <subcellularLocation>
        <location evidence="7">Mitochondrion inner membrane</location>
        <topology evidence="7">Multi-pass membrane protein</topology>
    </subcellularLocation>
</comment>
<dbReference type="PANTHER" id="PTHR11432:SF3">
    <property type="entry name" value="NADH-UBIQUINONE OXIDOREDUCTASE CHAIN 1"/>
    <property type="match status" value="1"/>
</dbReference>
<evidence type="ECO:0000256" key="1">
    <source>
        <dbReference type="ARBA" id="ARBA00004141"/>
    </source>
</evidence>
<dbReference type="Pfam" id="PF00146">
    <property type="entry name" value="NADHdh"/>
    <property type="match status" value="1"/>
</dbReference>
<protein>
    <recommendedName>
        <fullName evidence="3 8">NADH-ubiquinone oxidoreductase chain 1</fullName>
        <ecNumber evidence="8">7.1.1.2</ecNumber>
    </recommendedName>
</protein>
<dbReference type="PROSITE" id="PS00667">
    <property type="entry name" value="COMPLEX1_ND1_1"/>
    <property type="match status" value="1"/>
</dbReference>
<dbReference type="CTD" id="4535"/>
<keyword evidence="7" id="KW-0520">NAD</keyword>
<feature type="transmembrane region" description="Helical" evidence="9">
    <location>
        <begin position="220"/>
        <end position="242"/>
    </location>
</feature>
<comment type="catalytic activity">
    <reaction evidence="8">
        <text>a ubiquinone + NADH + 5 H(+)(in) = a ubiquinol + NAD(+) + 4 H(+)(out)</text>
        <dbReference type="Rhea" id="RHEA:29091"/>
        <dbReference type="Rhea" id="RHEA-COMP:9565"/>
        <dbReference type="Rhea" id="RHEA-COMP:9566"/>
        <dbReference type="ChEBI" id="CHEBI:15378"/>
        <dbReference type="ChEBI" id="CHEBI:16389"/>
        <dbReference type="ChEBI" id="CHEBI:17976"/>
        <dbReference type="ChEBI" id="CHEBI:57540"/>
        <dbReference type="ChEBI" id="CHEBI:57945"/>
        <dbReference type="EC" id="7.1.1.2"/>
    </reaction>
</comment>
<dbReference type="HAMAP" id="MF_01350">
    <property type="entry name" value="NDH1_NuoH"/>
    <property type="match status" value="1"/>
</dbReference>
<keyword evidence="6 9" id="KW-0472">Membrane</keyword>
<evidence type="ECO:0000256" key="7">
    <source>
        <dbReference type="RuleBase" id="RU000471"/>
    </source>
</evidence>
<evidence type="ECO:0000256" key="9">
    <source>
        <dbReference type="SAM" id="Phobius"/>
    </source>
</evidence>
<feature type="transmembrane region" description="Helical" evidence="9">
    <location>
        <begin position="172"/>
        <end position="191"/>
    </location>
</feature>
<keyword evidence="8 10" id="KW-0496">Mitochondrion</keyword>
<dbReference type="AlphaFoldDB" id="A0A1U9XPF3"/>
<dbReference type="EMBL" id="KX815958">
    <property type="protein sequence ID" value="AQZ26123.1"/>
    <property type="molecule type" value="Genomic_DNA"/>
</dbReference>
<dbReference type="RefSeq" id="YP_009353839.1">
    <property type="nucleotide sequence ID" value="NC_034301.1"/>
</dbReference>
<dbReference type="EC" id="7.1.1.2" evidence="8"/>
<proteinExistence type="inferred from homology"/>
<dbReference type="PANTHER" id="PTHR11432">
    <property type="entry name" value="NADH DEHYDROGENASE SUBUNIT 1"/>
    <property type="match status" value="1"/>
</dbReference>
<dbReference type="GO" id="GO:0005743">
    <property type="term" value="C:mitochondrial inner membrane"/>
    <property type="evidence" value="ECO:0007669"/>
    <property type="project" value="UniProtKB-SubCell"/>
</dbReference>
<keyword evidence="8" id="KW-0830">Ubiquinone</keyword>
<dbReference type="GO" id="GO:0003954">
    <property type="term" value="F:NADH dehydrogenase activity"/>
    <property type="evidence" value="ECO:0007669"/>
    <property type="project" value="TreeGrafter"/>
</dbReference>
<evidence type="ECO:0000256" key="4">
    <source>
        <dbReference type="ARBA" id="ARBA00022692"/>
    </source>
</evidence>
<dbReference type="PROSITE" id="PS00668">
    <property type="entry name" value="COMPLEX1_ND1_2"/>
    <property type="match status" value="1"/>
</dbReference>
<dbReference type="GeneID" id="32229689"/>
<name>A0A1U9XPF3_9BIVA</name>
<evidence type="ECO:0000256" key="8">
    <source>
        <dbReference type="RuleBase" id="RU000473"/>
    </source>
</evidence>
<feature type="transmembrane region" description="Helical" evidence="9">
    <location>
        <begin position="248"/>
        <end position="269"/>
    </location>
</feature>
<gene>
    <name evidence="10" type="primary">ND1</name>
</gene>
<feature type="transmembrane region" description="Helical" evidence="9">
    <location>
        <begin position="142"/>
        <end position="160"/>
    </location>
</feature>
<accession>A0A1U9XPF3</accession>
<evidence type="ECO:0000256" key="2">
    <source>
        <dbReference type="ARBA" id="ARBA00010535"/>
    </source>
</evidence>
<feature type="transmembrane region" description="Helical" evidence="9">
    <location>
        <begin position="6"/>
        <end position="25"/>
    </location>
</feature>
<evidence type="ECO:0000256" key="5">
    <source>
        <dbReference type="ARBA" id="ARBA00022989"/>
    </source>
</evidence>
<evidence type="ECO:0000256" key="6">
    <source>
        <dbReference type="ARBA" id="ARBA00023136"/>
    </source>
</evidence>
<keyword evidence="4 7" id="KW-0812">Transmembrane</keyword>
<feature type="transmembrane region" description="Helical" evidence="9">
    <location>
        <begin position="97"/>
        <end position="121"/>
    </location>
</feature>
<reference evidence="10" key="1">
    <citation type="journal article" date="2017" name="Mol. Phylogenet. Evol.">
        <title>Curious bivalves: Systematic utility and unusual properties of anomalodesmatan mitochondrial genomes.</title>
        <authorList>
            <person name="Williams S.T."/>
            <person name="Foster P.G."/>
            <person name="Hughes C."/>
            <person name="Harper E.M."/>
            <person name="Taylor J.D."/>
            <person name="Littlewood D.T."/>
            <person name="Dyal P."/>
            <person name="Hopkins K.P."/>
            <person name="Briscoe A.G."/>
        </authorList>
    </citation>
    <scope>NUCLEOTIDE SEQUENCE</scope>
</reference>
<dbReference type="InterPro" id="IPR018086">
    <property type="entry name" value="NADH_UbQ_OxRdtase_su1_CS"/>
</dbReference>